<dbReference type="InterPro" id="IPR001646">
    <property type="entry name" value="5peptide_repeat"/>
</dbReference>
<accession>A0AA38TRN6</accession>
<dbReference type="Proteomes" id="UP001172457">
    <property type="component" value="Chromosome 3"/>
</dbReference>
<evidence type="ECO:0000313" key="4">
    <source>
        <dbReference type="Proteomes" id="UP001172457"/>
    </source>
</evidence>
<name>A0AA38TRN6_9ASTR</name>
<dbReference type="InterPro" id="IPR000210">
    <property type="entry name" value="BTB/POZ_dom"/>
</dbReference>
<dbReference type="InterPro" id="IPR011333">
    <property type="entry name" value="SKP1/BTB/POZ_sf"/>
</dbReference>
<dbReference type="GO" id="GO:0051260">
    <property type="term" value="P:protein homooligomerization"/>
    <property type="evidence" value="ECO:0007669"/>
    <property type="project" value="InterPro"/>
</dbReference>
<evidence type="ECO:0000313" key="3">
    <source>
        <dbReference type="EMBL" id="KAJ9559066.1"/>
    </source>
</evidence>
<protein>
    <recommendedName>
        <fullName evidence="2">BTB domain-containing protein</fullName>
    </recommendedName>
</protein>
<comment type="caution">
    <text evidence="3">The sequence shown here is derived from an EMBL/GenBank/DDBJ whole genome shotgun (WGS) entry which is preliminary data.</text>
</comment>
<dbReference type="Gene3D" id="2.160.20.80">
    <property type="entry name" value="E3 ubiquitin-protein ligase SopA"/>
    <property type="match status" value="2"/>
</dbReference>
<evidence type="ECO:0000259" key="2">
    <source>
        <dbReference type="SMART" id="SM00225"/>
    </source>
</evidence>
<dbReference type="SUPFAM" id="SSF141571">
    <property type="entry name" value="Pentapeptide repeat-like"/>
    <property type="match status" value="2"/>
</dbReference>
<organism evidence="3 4">
    <name type="scientific">Centaurea solstitialis</name>
    <name type="common">yellow star-thistle</name>
    <dbReference type="NCBI Taxonomy" id="347529"/>
    <lineage>
        <taxon>Eukaryota</taxon>
        <taxon>Viridiplantae</taxon>
        <taxon>Streptophyta</taxon>
        <taxon>Embryophyta</taxon>
        <taxon>Tracheophyta</taxon>
        <taxon>Spermatophyta</taxon>
        <taxon>Magnoliopsida</taxon>
        <taxon>eudicotyledons</taxon>
        <taxon>Gunneridae</taxon>
        <taxon>Pentapetalae</taxon>
        <taxon>asterids</taxon>
        <taxon>campanulids</taxon>
        <taxon>Asterales</taxon>
        <taxon>Asteraceae</taxon>
        <taxon>Carduoideae</taxon>
        <taxon>Cardueae</taxon>
        <taxon>Centaureinae</taxon>
        <taxon>Centaurea</taxon>
    </lineage>
</organism>
<keyword evidence="4" id="KW-1185">Reference proteome</keyword>
<feature type="domain" description="BTB" evidence="2">
    <location>
        <begin position="35"/>
        <end position="141"/>
    </location>
</feature>
<sequence length="359" mass="40367">MFLERGIPNFGKRVELIFVVDSLVSCIVIGDVVYLDCLFNVVEFTGGKKFCTTIDTLTQREPHSMLAAMFSGRHTLCKDSEKGYVFVDRDGKHFRHILNWLRDGVVPNLTDIECSELLQEARYYQLLGLADGINEVLNMRKEGEEIDTELTRTDIIKCVQSEKVRLRGVNLSGLDLSKLDLSYVDFSYACLKSVFFSRADLHCAKFRDVDAESAIFHNATLREEDVSSREQIFVELCWLELICRVQTYKAKSLLFYLLIVFQMSSLGCLLMELLRDACLVDCSFCGADLRSAHLQTADLTNANLEGANLEGANLKGAKLSNANLKGANLQRAYLRHVNLRDTHLEGAKLDGANLLGAIR</sequence>
<dbReference type="PANTHER" id="PTHR14136:SF17">
    <property type="entry name" value="BTB_POZ DOMAIN-CONTAINING PROTEIN KCTD9"/>
    <property type="match status" value="1"/>
</dbReference>
<dbReference type="Pfam" id="PF00805">
    <property type="entry name" value="Pentapeptide"/>
    <property type="match status" value="2"/>
</dbReference>
<comment type="pathway">
    <text evidence="1">Protein modification; protein ubiquitination.</text>
</comment>
<dbReference type="InterPro" id="IPR003131">
    <property type="entry name" value="T1-type_BTB"/>
</dbReference>
<gene>
    <name evidence="3" type="ORF">OSB04_013680</name>
</gene>
<dbReference type="AlphaFoldDB" id="A0AA38TRN6"/>
<dbReference type="EMBL" id="JARYMX010000003">
    <property type="protein sequence ID" value="KAJ9559066.1"/>
    <property type="molecule type" value="Genomic_DNA"/>
</dbReference>
<evidence type="ECO:0000256" key="1">
    <source>
        <dbReference type="ARBA" id="ARBA00004906"/>
    </source>
</evidence>
<dbReference type="SUPFAM" id="SSF54695">
    <property type="entry name" value="POZ domain"/>
    <property type="match status" value="1"/>
</dbReference>
<dbReference type="Pfam" id="PF02214">
    <property type="entry name" value="BTB_2"/>
    <property type="match status" value="1"/>
</dbReference>
<dbReference type="SMART" id="SM00225">
    <property type="entry name" value="BTB"/>
    <property type="match status" value="1"/>
</dbReference>
<proteinExistence type="predicted"/>
<dbReference type="PANTHER" id="PTHR14136">
    <property type="entry name" value="BTB_POZ DOMAIN-CONTAINING PROTEIN KCTD9"/>
    <property type="match status" value="1"/>
</dbReference>
<dbReference type="Gene3D" id="3.30.710.10">
    <property type="entry name" value="Potassium Channel Kv1.1, Chain A"/>
    <property type="match status" value="1"/>
</dbReference>
<dbReference type="InterPro" id="IPR051082">
    <property type="entry name" value="Pentapeptide-BTB/POZ_domain"/>
</dbReference>
<reference evidence="3" key="1">
    <citation type="submission" date="2023-03" db="EMBL/GenBank/DDBJ databases">
        <title>Chromosome-scale reference genome and RAD-based genetic map of yellow starthistle (Centaurea solstitialis) reveal putative structural variation and QTLs associated with invader traits.</title>
        <authorList>
            <person name="Reatini B."/>
            <person name="Cang F.A."/>
            <person name="Jiang Q."/>
            <person name="Mckibben M.T.W."/>
            <person name="Barker M.S."/>
            <person name="Rieseberg L.H."/>
            <person name="Dlugosch K.M."/>
        </authorList>
    </citation>
    <scope>NUCLEOTIDE SEQUENCE</scope>
    <source>
        <strain evidence="3">CAN-66</strain>
        <tissue evidence="3">Leaf</tissue>
    </source>
</reference>